<dbReference type="SUPFAM" id="SSF53187">
    <property type="entry name" value="Zn-dependent exopeptidases"/>
    <property type="match status" value="1"/>
</dbReference>
<dbReference type="GO" id="GO:0046872">
    <property type="term" value="F:metal ion binding"/>
    <property type="evidence" value="ECO:0007669"/>
    <property type="project" value="UniProtKB-KW"/>
</dbReference>
<dbReference type="GO" id="GO:0016787">
    <property type="term" value="F:hydrolase activity"/>
    <property type="evidence" value="ECO:0007669"/>
    <property type="project" value="UniProtKB-KW"/>
</dbReference>
<feature type="region of interest" description="Disordered" evidence="3">
    <location>
        <begin position="1"/>
        <end position="23"/>
    </location>
</feature>
<dbReference type="Gene3D" id="3.30.70.360">
    <property type="match status" value="1"/>
</dbReference>
<dbReference type="NCBIfam" id="NF005602">
    <property type="entry name" value="PRK07338.1"/>
    <property type="match status" value="1"/>
</dbReference>
<evidence type="ECO:0000313" key="6">
    <source>
        <dbReference type="EMBL" id="OUS44837.1"/>
    </source>
</evidence>
<feature type="domain" description="Peptidase M20 dimerisation" evidence="5">
    <location>
        <begin position="205"/>
        <end position="302"/>
    </location>
</feature>
<dbReference type="PANTHER" id="PTHR43808">
    <property type="entry name" value="ACETYLORNITHINE DEACETYLASE"/>
    <property type="match status" value="1"/>
</dbReference>
<protein>
    <submittedName>
        <fullName evidence="6">Uncharacterized protein</fullName>
    </submittedName>
</protein>
<sequence length="384" mass="40618">MDTLQSLSREDEAARERLNSASEDMVQRTCSWSDINTGSWNTAGLKSFAPVLAGAFSELQAHIDVIETEGFEAVADSGKTEVQMTGPVIEVTARPEADVQVIMSGHYDTVFPEGTFEGVADLGDGRLNGPGMADMKGGLCVMLEALKAFEAGSLRDRLGYKIVLTPDEEIGNFASAEYLTRAAKSGAMIGMTYEPAMETGAMSGGRKGSAVFDIVLHGKAAHAGRAKEEGRSAIEAAAELVLGLEAMNGTRDGVTLNVGSIDGGSAVNIVPDLAVVRFGARAPDAESAEWATSEVRRLFERAIARDGISGHLHGGFYRPPKPRNAAQQALFDAVHATGQAIGLELEFVDTGACARATISLLLASQMSILSEFAVVAFIPMKNMW</sequence>
<gene>
    <name evidence="6" type="ORF">BE221DRAFT_201107</name>
</gene>
<dbReference type="InterPro" id="IPR036264">
    <property type="entry name" value="Bact_exopeptidase_dim_dom"/>
</dbReference>
<evidence type="ECO:0000256" key="2">
    <source>
        <dbReference type="ARBA" id="ARBA00022801"/>
    </source>
</evidence>
<dbReference type="Pfam" id="PF04389">
    <property type="entry name" value="Peptidase_M28"/>
    <property type="match status" value="1"/>
</dbReference>
<dbReference type="EMBL" id="KZ155799">
    <property type="protein sequence ID" value="OUS44837.1"/>
    <property type="molecule type" value="Genomic_DNA"/>
</dbReference>
<accession>A0A1Y5I807</accession>
<dbReference type="InterPro" id="IPR011650">
    <property type="entry name" value="Peptidase_M20_dimer"/>
</dbReference>
<dbReference type="InterPro" id="IPR050072">
    <property type="entry name" value="Peptidase_M20A"/>
</dbReference>
<proteinExistence type="predicted"/>
<dbReference type="PANTHER" id="PTHR43808:SF9">
    <property type="entry name" value="BLL0789 PROTEIN"/>
    <property type="match status" value="1"/>
</dbReference>
<keyword evidence="2" id="KW-0378">Hydrolase</keyword>
<dbReference type="AlphaFoldDB" id="A0A1Y5I807"/>
<dbReference type="SUPFAM" id="SSF55031">
    <property type="entry name" value="Bacterial exopeptidase dimerisation domain"/>
    <property type="match status" value="1"/>
</dbReference>
<keyword evidence="1" id="KW-0479">Metal-binding</keyword>
<evidence type="ECO:0000259" key="5">
    <source>
        <dbReference type="Pfam" id="PF07687"/>
    </source>
</evidence>
<feature type="domain" description="Peptidase M28" evidence="4">
    <location>
        <begin position="94"/>
        <end position="184"/>
    </location>
</feature>
<evidence type="ECO:0000256" key="1">
    <source>
        <dbReference type="ARBA" id="ARBA00022723"/>
    </source>
</evidence>
<name>A0A1Y5I807_OSTTA</name>
<dbReference type="InterPro" id="IPR007484">
    <property type="entry name" value="Peptidase_M28"/>
</dbReference>
<reference evidence="6" key="1">
    <citation type="submission" date="2017-04" db="EMBL/GenBank/DDBJ databases">
        <title>Population genomics of picophytoplankton unveils novel chromosome hypervariability.</title>
        <authorList>
            <consortium name="DOE Joint Genome Institute"/>
            <person name="Blanc-Mathieu R."/>
            <person name="Krasovec M."/>
            <person name="Hebrard M."/>
            <person name="Yau S."/>
            <person name="Desgranges E."/>
            <person name="Martin J."/>
            <person name="Schackwitz W."/>
            <person name="Kuo A."/>
            <person name="Salin G."/>
            <person name="Donnadieu C."/>
            <person name="Desdevises Y."/>
            <person name="Sanchez-Ferandin S."/>
            <person name="Moreau H."/>
            <person name="Rivals E."/>
            <person name="Grigoriev I.V."/>
            <person name="Grimsley N."/>
            <person name="Eyre-Walker A."/>
            <person name="Piganeau G."/>
        </authorList>
    </citation>
    <scope>NUCLEOTIDE SEQUENCE [LARGE SCALE GENOMIC DNA]</scope>
    <source>
        <strain evidence="6">RCC 1115</strain>
    </source>
</reference>
<dbReference type="Pfam" id="PF07687">
    <property type="entry name" value="M20_dimer"/>
    <property type="match status" value="1"/>
</dbReference>
<evidence type="ECO:0000259" key="4">
    <source>
        <dbReference type="Pfam" id="PF04389"/>
    </source>
</evidence>
<feature type="compositionally biased region" description="Basic and acidic residues" evidence="3">
    <location>
        <begin position="8"/>
        <end position="18"/>
    </location>
</feature>
<dbReference type="Gene3D" id="3.40.630.10">
    <property type="entry name" value="Zn peptidases"/>
    <property type="match status" value="1"/>
</dbReference>
<organism evidence="6">
    <name type="scientific">Ostreococcus tauri</name>
    <name type="common">Marine green alga</name>
    <dbReference type="NCBI Taxonomy" id="70448"/>
    <lineage>
        <taxon>Eukaryota</taxon>
        <taxon>Viridiplantae</taxon>
        <taxon>Chlorophyta</taxon>
        <taxon>Mamiellophyceae</taxon>
        <taxon>Mamiellales</taxon>
        <taxon>Bathycoccaceae</taxon>
        <taxon>Ostreococcus</taxon>
    </lineage>
</organism>
<evidence type="ECO:0000256" key="3">
    <source>
        <dbReference type="SAM" id="MobiDB-lite"/>
    </source>
</evidence>
<dbReference type="Proteomes" id="UP000195557">
    <property type="component" value="Unassembled WGS sequence"/>
</dbReference>